<dbReference type="HAMAP" id="MF_01964">
    <property type="entry name" value="IMPDH"/>
    <property type="match status" value="1"/>
</dbReference>
<dbReference type="InterPro" id="IPR005990">
    <property type="entry name" value="IMP_DH"/>
</dbReference>
<dbReference type="RefSeq" id="WP_280998675.1">
    <property type="nucleotide sequence ID" value="NZ_CP069362.1"/>
</dbReference>
<evidence type="ECO:0000256" key="13">
    <source>
        <dbReference type="RuleBase" id="RU003927"/>
    </source>
</evidence>
<evidence type="ECO:0000256" key="7">
    <source>
        <dbReference type="ARBA" id="ARBA00023002"/>
    </source>
</evidence>
<evidence type="ECO:0000256" key="2">
    <source>
        <dbReference type="ARBA" id="ARBA00005502"/>
    </source>
</evidence>
<dbReference type="EC" id="1.1.1.205" evidence="11 14"/>
<evidence type="ECO:0000259" key="15">
    <source>
        <dbReference type="PROSITE" id="PS51371"/>
    </source>
</evidence>
<evidence type="ECO:0000256" key="5">
    <source>
        <dbReference type="ARBA" id="ARBA00022755"/>
    </source>
</evidence>
<comment type="subunit">
    <text evidence="11">Homotetramer.</text>
</comment>
<dbReference type="PROSITE" id="PS51371">
    <property type="entry name" value="CBS"/>
    <property type="match status" value="2"/>
</dbReference>
<dbReference type="CDD" id="cd00381">
    <property type="entry name" value="IMPDH"/>
    <property type="match status" value="1"/>
</dbReference>
<evidence type="ECO:0000256" key="1">
    <source>
        <dbReference type="ARBA" id="ARBA00001958"/>
    </source>
</evidence>
<organism evidence="16 17">
    <name type="scientific">Marinitoga aeolica</name>
    <dbReference type="NCBI Taxonomy" id="2809031"/>
    <lineage>
        <taxon>Bacteria</taxon>
        <taxon>Thermotogati</taxon>
        <taxon>Thermotogota</taxon>
        <taxon>Thermotogae</taxon>
        <taxon>Petrotogales</taxon>
        <taxon>Petrotogaceae</taxon>
        <taxon>Marinitoga</taxon>
    </lineage>
</organism>
<dbReference type="SMART" id="SM00116">
    <property type="entry name" value="CBS"/>
    <property type="match status" value="2"/>
</dbReference>
<keyword evidence="8 11" id="KW-0520">NAD</keyword>
<comment type="catalytic activity">
    <reaction evidence="10 11 14">
        <text>IMP + NAD(+) + H2O = XMP + NADH + H(+)</text>
        <dbReference type="Rhea" id="RHEA:11708"/>
        <dbReference type="ChEBI" id="CHEBI:15377"/>
        <dbReference type="ChEBI" id="CHEBI:15378"/>
        <dbReference type="ChEBI" id="CHEBI:57464"/>
        <dbReference type="ChEBI" id="CHEBI:57540"/>
        <dbReference type="ChEBI" id="CHEBI:57945"/>
        <dbReference type="ChEBI" id="CHEBI:58053"/>
        <dbReference type="EC" id="1.1.1.205"/>
    </reaction>
</comment>
<dbReference type="SMART" id="SM01240">
    <property type="entry name" value="IMPDH"/>
    <property type="match status" value="1"/>
</dbReference>
<dbReference type="PANTHER" id="PTHR11911">
    <property type="entry name" value="INOSINE-5-MONOPHOSPHATE DEHYDROGENASE RELATED"/>
    <property type="match status" value="1"/>
</dbReference>
<feature type="binding site" evidence="11">
    <location>
        <position position="244"/>
    </location>
    <ligand>
        <name>NAD(+)</name>
        <dbReference type="ChEBI" id="CHEBI:57540"/>
    </ligand>
</feature>
<accession>A0ABY8PQ86</accession>
<feature type="domain" description="CBS" evidence="15">
    <location>
        <begin position="90"/>
        <end position="148"/>
    </location>
</feature>
<dbReference type="NCBIfam" id="TIGR01302">
    <property type="entry name" value="IMP_dehydrog"/>
    <property type="match status" value="1"/>
</dbReference>
<name>A0ABY8PQ86_9BACT</name>
<feature type="binding site" description="in other chain" evidence="11">
    <location>
        <position position="298"/>
    </location>
    <ligand>
        <name>K(+)</name>
        <dbReference type="ChEBI" id="CHEBI:29103"/>
        <note>ligand shared between two tetrameric partners</note>
    </ligand>
</feature>
<feature type="active site" description="Proton acceptor" evidence="11">
    <location>
        <position position="397"/>
    </location>
</feature>
<dbReference type="InterPro" id="IPR013785">
    <property type="entry name" value="Aldolase_TIM"/>
</dbReference>
<dbReference type="SUPFAM" id="SSF54631">
    <property type="entry name" value="CBS-domain pair"/>
    <property type="match status" value="1"/>
</dbReference>
<feature type="binding site" evidence="11">
    <location>
        <position position="412"/>
    </location>
    <ligand>
        <name>IMP</name>
        <dbReference type="ChEBI" id="CHEBI:58053"/>
    </ligand>
</feature>
<evidence type="ECO:0000256" key="10">
    <source>
        <dbReference type="ARBA" id="ARBA00048028"/>
    </source>
</evidence>
<proteinExistence type="inferred from homology"/>
<keyword evidence="3 11" id="KW-0479">Metal-binding</keyword>
<dbReference type="InterPro" id="IPR015875">
    <property type="entry name" value="IMP_DH/GMP_Rdtase_CS"/>
</dbReference>
<dbReference type="Proteomes" id="UP001232493">
    <property type="component" value="Chromosome"/>
</dbReference>
<keyword evidence="4 11" id="KW-0332">GMP biosynthesis</keyword>
<evidence type="ECO:0000256" key="9">
    <source>
        <dbReference type="ARBA" id="ARBA00023122"/>
    </source>
</evidence>
<evidence type="ECO:0000256" key="4">
    <source>
        <dbReference type="ARBA" id="ARBA00022749"/>
    </source>
</evidence>
<protein>
    <recommendedName>
        <fullName evidence="11 14">Inosine-5'-monophosphate dehydrogenase</fullName>
        <shortName evidence="11">IMP dehydrogenase</shortName>
        <shortName evidence="11">IMPD</shortName>
        <shortName evidence="11">IMPDH</shortName>
        <ecNumber evidence="11 14">1.1.1.205</ecNumber>
    </recommendedName>
</protein>
<evidence type="ECO:0000256" key="14">
    <source>
        <dbReference type="RuleBase" id="RU003928"/>
    </source>
</evidence>
<feature type="binding site" description="in other chain" evidence="11">
    <location>
        <position position="301"/>
    </location>
    <ligand>
        <name>K(+)</name>
        <dbReference type="ChEBI" id="CHEBI:29103"/>
        <note>ligand shared between two tetrameric partners</note>
    </ligand>
</feature>
<comment type="cofactor">
    <cofactor evidence="1 11">
        <name>K(+)</name>
        <dbReference type="ChEBI" id="CHEBI:29103"/>
    </cofactor>
</comment>
<comment type="activity regulation">
    <text evidence="11">Mycophenolic acid (MPA) is a non-competitive inhibitor that prevents formation of the closed enzyme conformation by binding to the same site as the amobile flap. In contrast, mizoribine monophosphate (MZP) is a competitive inhibitor that induces the closed conformation. MPA is a potent inhibitor of mammalian IMPDHs but a poor inhibitor of the bacterial enzymes. MZP is a more potent inhibitor of bacterial IMPDH.</text>
</comment>
<dbReference type="Pfam" id="PF00571">
    <property type="entry name" value="CBS"/>
    <property type="match status" value="2"/>
</dbReference>
<feature type="binding site" evidence="11">
    <location>
        <position position="468"/>
    </location>
    <ligand>
        <name>K(+)</name>
        <dbReference type="ChEBI" id="CHEBI:29103"/>
        <note>ligand shared between two tetrameric partners</note>
    </ligand>
</feature>
<feature type="binding site" evidence="11">
    <location>
        <begin position="334"/>
        <end position="336"/>
    </location>
    <ligand>
        <name>IMP</name>
        <dbReference type="ChEBI" id="CHEBI:58053"/>
    </ligand>
</feature>
<sequence length="484" mass="52497">MFRETLTFDDVLLKPKYSEVTPSQVDTKSLLVKDIYLNTPFLSAAMDTVTESQMAKAMAHSGGIGIIHKNLNIEEQAHEVEKVKKSENGIIYDPITITPDTPIFKAEKIMHEYKIGGLPVVDENNKLLGILTNRDMRFEKDSTKKAKELMTPLKKLIVAGPHISITEAKEILHENKIEKLPIINEKQELIGLITIKDIFSVIEHPNASRDSKGRLLVGGAVGVSDALERASALIDANVDVIVLDSAHGHSKNIIETIKLLKTKFPEIPVIAGNIATEEAANDLIKAGADALKVGIGPGSICTTRVVAGIGVPQLTAIMDVVKVAKKHNIPVIADGGIRYSGDIVKALAAGANTVMLGSLFAGTEEAPGETILYQGRKYKTYRGMGSIGAMKKGSKDRYFQENITNTDKLVPEGVEGMVPFKGTVNEVIYQLLGGLKSGMGYIGAKTIKELHNKAEFIKITAASFKESHPHDISITKESPNYSIK</sequence>
<reference evidence="16 17" key="1">
    <citation type="submission" date="2021-02" db="EMBL/GenBank/DDBJ databases">
        <title>Characterization of Marinitoga sp. nov. str. BP5-C20A.</title>
        <authorList>
            <person name="Erauso G."/>
            <person name="Postec A."/>
        </authorList>
    </citation>
    <scope>NUCLEOTIDE SEQUENCE [LARGE SCALE GENOMIC DNA]</scope>
    <source>
        <strain evidence="16 17">BP5-C20A</strain>
    </source>
</reference>
<dbReference type="SUPFAM" id="SSF51412">
    <property type="entry name" value="Inosine monophosphate dehydrogenase (IMPDH)"/>
    <property type="match status" value="1"/>
</dbReference>
<dbReference type="GO" id="GO:0003938">
    <property type="term" value="F:IMP dehydrogenase activity"/>
    <property type="evidence" value="ECO:0007669"/>
    <property type="project" value="UniProtKB-EC"/>
</dbReference>
<evidence type="ECO:0000256" key="6">
    <source>
        <dbReference type="ARBA" id="ARBA00022958"/>
    </source>
</evidence>
<feature type="binding site" evidence="11">
    <location>
        <begin position="357"/>
        <end position="358"/>
    </location>
    <ligand>
        <name>IMP</name>
        <dbReference type="ChEBI" id="CHEBI:58053"/>
    </ligand>
</feature>
<dbReference type="CDD" id="cd04601">
    <property type="entry name" value="CBS_pair_IMPDH"/>
    <property type="match status" value="1"/>
</dbReference>
<dbReference type="InterPro" id="IPR000644">
    <property type="entry name" value="CBS_dom"/>
</dbReference>
<dbReference type="Pfam" id="PF00478">
    <property type="entry name" value="IMPDH"/>
    <property type="match status" value="1"/>
</dbReference>
<keyword evidence="7 11" id="KW-0560">Oxidoreductase</keyword>
<keyword evidence="5 11" id="KW-0658">Purine biosynthesis</keyword>
<dbReference type="InterPro" id="IPR046342">
    <property type="entry name" value="CBS_dom_sf"/>
</dbReference>
<feature type="binding site" evidence="11">
    <location>
        <begin position="381"/>
        <end position="385"/>
    </location>
    <ligand>
        <name>IMP</name>
        <dbReference type="ChEBI" id="CHEBI:58053"/>
    </ligand>
</feature>
<feature type="binding site" evidence="11">
    <location>
        <position position="466"/>
    </location>
    <ligand>
        <name>K(+)</name>
        <dbReference type="ChEBI" id="CHEBI:29103"/>
        <note>ligand shared between two tetrameric partners</note>
    </ligand>
</feature>
<gene>
    <name evidence="11 16" type="primary">guaB</name>
    <name evidence="16" type="ORF">JRV97_10535</name>
</gene>
<feature type="domain" description="CBS" evidence="15">
    <location>
        <begin position="150"/>
        <end position="208"/>
    </location>
</feature>
<dbReference type="InterPro" id="IPR001093">
    <property type="entry name" value="IMP_DH_GMPRt"/>
</dbReference>
<evidence type="ECO:0000256" key="12">
    <source>
        <dbReference type="PROSITE-ProRule" id="PRU00703"/>
    </source>
</evidence>
<comment type="pathway">
    <text evidence="11 14">Purine metabolism; XMP biosynthesis via de novo pathway; XMP from IMP: step 1/1.</text>
</comment>
<keyword evidence="9 12" id="KW-0129">CBS domain</keyword>
<comment type="caution">
    <text evidence="11">Lacks conserved residue(s) required for the propagation of feature annotation.</text>
</comment>
<evidence type="ECO:0000313" key="16">
    <source>
        <dbReference type="EMBL" id="WGS64779.1"/>
    </source>
</evidence>
<evidence type="ECO:0000313" key="17">
    <source>
        <dbReference type="Proteomes" id="UP001232493"/>
    </source>
</evidence>
<dbReference type="PANTHER" id="PTHR11911:SF111">
    <property type="entry name" value="INOSINE-5'-MONOPHOSPHATE DEHYDROGENASE"/>
    <property type="match status" value="1"/>
</dbReference>
<evidence type="ECO:0000256" key="3">
    <source>
        <dbReference type="ARBA" id="ARBA00022723"/>
    </source>
</evidence>
<comment type="similarity">
    <text evidence="2 11 13">Belongs to the IMPDH/GMPR family.</text>
</comment>
<feature type="binding site" evidence="11">
    <location>
        <begin position="294"/>
        <end position="296"/>
    </location>
    <ligand>
        <name>NAD(+)</name>
        <dbReference type="ChEBI" id="CHEBI:57540"/>
    </ligand>
</feature>
<feature type="binding site" description="in other chain" evidence="11">
    <location>
        <position position="296"/>
    </location>
    <ligand>
        <name>K(+)</name>
        <dbReference type="ChEBI" id="CHEBI:29103"/>
        <note>ligand shared between two tetrameric partners</note>
    </ligand>
</feature>
<feature type="binding site" evidence="11">
    <location>
        <position position="299"/>
    </location>
    <ligand>
        <name>IMP</name>
        <dbReference type="ChEBI" id="CHEBI:58053"/>
    </ligand>
</feature>
<dbReference type="Gene3D" id="3.20.20.70">
    <property type="entry name" value="Aldolase class I"/>
    <property type="match status" value="1"/>
</dbReference>
<evidence type="ECO:0000256" key="11">
    <source>
        <dbReference type="HAMAP-Rule" id="MF_01964"/>
    </source>
</evidence>
<dbReference type="EMBL" id="CP069362">
    <property type="protein sequence ID" value="WGS64779.1"/>
    <property type="molecule type" value="Genomic_DNA"/>
</dbReference>
<feature type="binding site" evidence="11">
    <location>
        <position position="467"/>
    </location>
    <ligand>
        <name>K(+)</name>
        <dbReference type="ChEBI" id="CHEBI:29103"/>
        <note>ligand shared between two tetrameric partners</note>
    </ligand>
</feature>
<comment type="function">
    <text evidence="11">Catalyzes the conversion of inosine 5'-phosphate (IMP) to xanthosine 5'-phosphate (XMP), the first committed and rate-limiting step in the de novo synthesis of guanine nucleotides, and therefore plays an important role in the regulation of cell growth.</text>
</comment>
<dbReference type="PROSITE" id="PS00487">
    <property type="entry name" value="IMP_DH_GMP_RED"/>
    <property type="match status" value="1"/>
</dbReference>
<feature type="active site" description="Thioimidate intermediate" evidence="11">
    <location>
        <position position="301"/>
    </location>
</feature>
<keyword evidence="17" id="KW-1185">Reference proteome</keyword>
<evidence type="ECO:0000256" key="8">
    <source>
        <dbReference type="ARBA" id="ARBA00023027"/>
    </source>
</evidence>
<keyword evidence="6 11" id="KW-0630">Potassium</keyword>
<dbReference type="PIRSF" id="PIRSF000130">
    <property type="entry name" value="IMPDH"/>
    <property type="match status" value="1"/>
</dbReference>